<dbReference type="CDD" id="cd02194">
    <property type="entry name" value="ThiL"/>
    <property type="match status" value="1"/>
</dbReference>
<dbReference type="NCBIfam" id="TIGR01379">
    <property type="entry name" value="thiL"/>
    <property type="match status" value="1"/>
</dbReference>
<dbReference type="InterPro" id="IPR036921">
    <property type="entry name" value="PurM-like_N_sf"/>
</dbReference>
<dbReference type="PANTHER" id="PTHR30270">
    <property type="entry name" value="THIAMINE-MONOPHOSPHATE KINASE"/>
    <property type="match status" value="1"/>
</dbReference>
<evidence type="ECO:0000256" key="1">
    <source>
        <dbReference type="SAM" id="MobiDB-lite"/>
    </source>
</evidence>
<dbReference type="Pfam" id="PF00586">
    <property type="entry name" value="AIRS"/>
    <property type="match status" value="1"/>
</dbReference>
<protein>
    <submittedName>
        <fullName evidence="3">Thiamine-monophosphate kinase</fullName>
        <ecNumber evidence="3">2.7.4.16</ecNumber>
    </submittedName>
</protein>
<gene>
    <name evidence="3" type="primary">thiL_8</name>
    <name evidence="3" type="ORF">GALL_293410</name>
</gene>
<name>A0A1J5QZV9_9ZZZZ</name>
<keyword evidence="3" id="KW-0808">Transferase</keyword>
<dbReference type="PIRSF" id="PIRSF005303">
    <property type="entry name" value="Thiam_monoph_kin"/>
    <property type="match status" value="1"/>
</dbReference>
<dbReference type="InterPro" id="IPR036676">
    <property type="entry name" value="PurM-like_C_sf"/>
</dbReference>
<feature type="region of interest" description="Disordered" evidence="1">
    <location>
        <begin position="1"/>
        <end position="20"/>
    </location>
</feature>
<dbReference type="InterPro" id="IPR016188">
    <property type="entry name" value="PurM-like_N"/>
</dbReference>
<keyword evidence="3" id="KW-0418">Kinase</keyword>
<dbReference type="HAMAP" id="MF_02128">
    <property type="entry name" value="TMP_kinase"/>
    <property type="match status" value="1"/>
</dbReference>
<dbReference type="AlphaFoldDB" id="A0A1J5QZV9"/>
<dbReference type="SUPFAM" id="SSF56042">
    <property type="entry name" value="PurM C-terminal domain-like"/>
    <property type="match status" value="1"/>
</dbReference>
<dbReference type="EC" id="2.7.4.16" evidence="3"/>
<sequence>MEWIAPGDKASAMTDRGRRHRRAIRENRLLPAREPRSLSADRPSTLRVTLLTNTPQDQVSSLGEALLIEKIRGWLGSASPRAPFGIGDDCAVVPSGRTAQLITVDPVIYGEHFDDSVPARGAGEKLFKRNLSDIAAMGGRPRAAVVALALEDRTRIAWLREFYRGLANMSRRYQVPLVGGDVARLKGGFVATLTLVGEAAAGGRIVTRRGARRGDVIYVTGSLGGSLASGHHYRFEPRLAEGAWLARRAEVRAMMDVSDGLAKDLRALEPGGAVAAIEPALLPRRRGCDVRSALCDGEDFELVFAAANGADLGLFERAFRRRFPRTRLTRIGRFASGQVYPAGAVDLRALKGFEHLTGSASRPRGR</sequence>
<dbReference type="Gene3D" id="3.30.1330.10">
    <property type="entry name" value="PurM-like, N-terminal domain"/>
    <property type="match status" value="1"/>
</dbReference>
<comment type="caution">
    <text evidence="3">The sequence shown here is derived from an EMBL/GenBank/DDBJ whole genome shotgun (WGS) entry which is preliminary data.</text>
</comment>
<dbReference type="GO" id="GO:0009030">
    <property type="term" value="F:thiamine-phosphate kinase activity"/>
    <property type="evidence" value="ECO:0007669"/>
    <property type="project" value="UniProtKB-EC"/>
</dbReference>
<accession>A0A1J5QZV9</accession>
<dbReference type="SUPFAM" id="SSF55326">
    <property type="entry name" value="PurM N-terminal domain-like"/>
    <property type="match status" value="1"/>
</dbReference>
<dbReference type="Gene3D" id="3.90.650.10">
    <property type="entry name" value="PurM-like C-terminal domain"/>
    <property type="match status" value="1"/>
</dbReference>
<organism evidence="3">
    <name type="scientific">mine drainage metagenome</name>
    <dbReference type="NCBI Taxonomy" id="410659"/>
    <lineage>
        <taxon>unclassified sequences</taxon>
        <taxon>metagenomes</taxon>
        <taxon>ecological metagenomes</taxon>
    </lineage>
</organism>
<evidence type="ECO:0000313" key="3">
    <source>
        <dbReference type="EMBL" id="OIQ88778.1"/>
    </source>
</evidence>
<evidence type="ECO:0000259" key="2">
    <source>
        <dbReference type="Pfam" id="PF00586"/>
    </source>
</evidence>
<dbReference type="PANTHER" id="PTHR30270:SF0">
    <property type="entry name" value="THIAMINE-MONOPHOSPHATE KINASE"/>
    <property type="match status" value="1"/>
</dbReference>
<reference evidence="3" key="1">
    <citation type="submission" date="2016-10" db="EMBL/GenBank/DDBJ databases">
        <title>Sequence of Gallionella enrichment culture.</title>
        <authorList>
            <person name="Poehlein A."/>
            <person name="Muehling M."/>
            <person name="Daniel R."/>
        </authorList>
    </citation>
    <scope>NUCLEOTIDE SEQUENCE</scope>
</reference>
<dbReference type="InterPro" id="IPR006283">
    <property type="entry name" value="ThiL-like"/>
</dbReference>
<dbReference type="EMBL" id="MLJW01000358">
    <property type="protein sequence ID" value="OIQ88778.1"/>
    <property type="molecule type" value="Genomic_DNA"/>
</dbReference>
<proteinExistence type="inferred from homology"/>
<feature type="domain" description="PurM-like N-terminal" evidence="2">
    <location>
        <begin position="87"/>
        <end position="198"/>
    </location>
</feature>
<dbReference type="GO" id="GO:0009228">
    <property type="term" value="P:thiamine biosynthetic process"/>
    <property type="evidence" value="ECO:0007669"/>
    <property type="project" value="InterPro"/>
</dbReference>